<feature type="active site" description="Charge relay system" evidence="5 6">
    <location>
        <position position="232"/>
    </location>
</feature>
<feature type="domain" description="Peptidase S8/S53" evidence="8">
    <location>
        <begin position="176"/>
        <end position="445"/>
    </location>
</feature>
<evidence type="ECO:0000256" key="3">
    <source>
        <dbReference type="ARBA" id="ARBA00022801"/>
    </source>
</evidence>
<dbReference type="RefSeq" id="WP_093168646.1">
    <property type="nucleotide sequence ID" value="NZ_FNCN01000003.1"/>
</dbReference>
<dbReference type="GO" id="GO:0004252">
    <property type="term" value="F:serine-type endopeptidase activity"/>
    <property type="evidence" value="ECO:0007669"/>
    <property type="project" value="UniProtKB-UniRule"/>
</dbReference>
<name>A0A1G7TJY8_9ACTN</name>
<dbReference type="InterPro" id="IPR051048">
    <property type="entry name" value="Peptidase_S8/S53_subtilisin"/>
</dbReference>
<dbReference type="PRINTS" id="PR00723">
    <property type="entry name" value="SUBTILISIN"/>
</dbReference>
<proteinExistence type="inferred from homology"/>
<dbReference type="InterPro" id="IPR033857">
    <property type="entry name" value="Bacillopeptidase_F"/>
</dbReference>
<dbReference type="SUPFAM" id="SSF49452">
    <property type="entry name" value="Starch-binding domain-like"/>
    <property type="match status" value="2"/>
</dbReference>
<dbReference type="OrthoDB" id="9813435at2"/>
<evidence type="ECO:0000256" key="2">
    <source>
        <dbReference type="ARBA" id="ARBA00022670"/>
    </source>
</evidence>
<evidence type="ECO:0000313" key="11">
    <source>
        <dbReference type="Proteomes" id="UP000198923"/>
    </source>
</evidence>
<dbReference type="Pfam" id="PF00082">
    <property type="entry name" value="Peptidase_S8"/>
    <property type="match status" value="1"/>
</dbReference>
<evidence type="ECO:0000259" key="8">
    <source>
        <dbReference type="Pfam" id="PF00082"/>
    </source>
</evidence>
<evidence type="ECO:0000256" key="1">
    <source>
        <dbReference type="ARBA" id="ARBA00011073"/>
    </source>
</evidence>
<keyword evidence="11" id="KW-1185">Reference proteome</keyword>
<feature type="domain" description="Malectin" evidence="9">
    <location>
        <begin position="996"/>
        <end position="1147"/>
    </location>
</feature>
<keyword evidence="2 6" id="KW-0645">Protease</keyword>
<evidence type="ECO:0000256" key="5">
    <source>
        <dbReference type="PIRSR" id="PIRSR615500-1"/>
    </source>
</evidence>
<comment type="similarity">
    <text evidence="1 6">Belongs to the peptidase S8 family.</text>
</comment>
<dbReference type="AlphaFoldDB" id="A0A1G7TJY8"/>
<dbReference type="STRING" id="504805.SAMN05421505_103310"/>
<dbReference type="Pfam" id="PF13620">
    <property type="entry name" value="CarboxypepD_reg"/>
    <property type="match status" value="3"/>
</dbReference>
<dbReference type="InterPro" id="IPR008969">
    <property type="entry name" value="CarboxyPept-like_regulatory"/>
</dbReference>
<evidence type="ECO:0000256" key="7">
    <source>
        <dbReference type="SAM" id="SignalP"/>
    </source>
</evidence>
<dbReference type="InterPro" id="IPR023828">
    <property type="entry name" value="Peptidase_S8_Ser-AS"/>
</dbReference>
<evidence type="ECO:0000256" key="6">
    <source>
        <dbReference type="PROSITE-ProRule" id="PRU01240"/>
    </source>
</evidence>
<dbReference type="InterPro" id="IPR008979">
    <property type="entry name" value="Galactose-bd-like_sf"/>
</dbReference>
<evidence type="ECO:0000259" key="9">
    <source>
        <dbReference type="Pfam" id="PF11721"/>
    </source>
</evidence>
<keyword evidence="3 6" id="KW-0378">Hydrolase</keyword>
<dbReference type="Pfam" id="PF11721">
    <property type="entry name" value="Malectin"/>
    <property type="match status" value="1"/>
</dbReference>
<dbReference type="EMBL" id="FNCN01000003">
    <property type="protein sequence ID" value="SDG35646.1"/>
    <property type="molecule type" value="Genomic_DNA"/>
</dbReference>
<evidence type="ECO:0000313" key="10">
    <source>
        <dbReference type="EMBL" id="SDG35646.1"/>
    </source>
</evidence>
<dbReference type="InterPro" id="IPR013784">
    <property type="entry name" value="Carb-bd-like_fold"/>
</dbReference>
<feature type="signal peptide" evidence="7">
    <location>
        <begin position="1"/>
        <end position="28"/>
    </location>
</feature>
<reference evidence="10 11" key="1">
    <citation type="submission" date="2016-10" db="EMBL/GenBank/DDBJ databases">
        <authorList>
            <person name="de Groot N.N."/>
        </authorList>
    </citation>
    <scope>NUCLEOTIDE SEQUENCE [LARGE SCALE GENOMIC DNA]</scope>
    <source>
        <strain evidence="10 11">CPCC 201354</strain>
    </source>
</reference>
<gene>
    <name evidence="10" type="ORF">SAMN05421505_103310</name>
</gene>
<dbReference type="InterPro" id="IPR000209">
    <property type="entry name" value="Peptidase_S8/S53_dom"/>
</dbReference>
<dbReference type="Gene3D" id="2.60.40.1120">
    <property type="entry name" value="Carboxypeptidase-like, regulatory domain"/>
    <property type="match status" value="3"/>
</dbReference>
<feature type="active site" description="Charge relay system" evidence="5 6">
    <location>
        <position position="185"/>
    </location>
</feature>
<dbReference type="CDD" id="cd07481">
    <property type="entry name" value="Peptidases_S8_BacillopeptidaseF-like"/>
    <property type="match status" value="1"/>
</dbReference>
<dbReference type="GO" id="GO:0006508">
    <property type="term" value="P:proteolysis"/>
    <property type="evidence" value="ECO:0007669"/>
    <property type="project" value="UniProtKB-KW"/>
</dbReference>
<protein>
    <submittedName>
        <fullName evidence="10">Serine protease, subtilisin family</fullName>
    </submittedName>
</protein>
<dbReference type="SUPFAM" id="SSF52743">
    <property type="entry name" value="Subtilisin-like"/>
    <property type="match status" value="1"/>
</dbReference>
<dbReference type="InterPro" id="IPR021720">
    <property type="entry name" value="Malectin_dom"/>
</dbReference>
<dbReference type="Proteomes" id="UP000198923">
    <property type="component" value="Unassembled WGS sequence"/>
</dbReference>
<evidence type="ECO:0000256" key="4">
    <source>
        <dbReference type="ARBA" id="ARBA00022825"/>
    </source>
</evidence>
<dbReference type="PROSITE" id="PS51892">
    <property type="entry name" value="SUBTILASE"/>
    <property type="match status" value="1"/>
</dbReference>
<dbReference type="Gene3D" id="3.40.50.200">
    <property type="entry name" value="Peptidase S8/S53 domain"/>
    <property type="match status" value="1"/>
</dbReference>
<keyword evidence="4 6" id="KW-0720">Serine protease</keyword>
<dbReference type="PANTHER" id="PTHR43399:SF4">
    <property type="entry name" value="CELL WALL-ASSOCIATED PROTEASE"/>
    <property type="match status" value="1"/>
</dbReference>
<feature type="chain" id="PRO_5011546078" evidence="7">
    <location>
        <begin position="29"/>
        <end position="1152"/>
    </location>
</feature>
<sequence length="1152" mass="120405">MIPRNLRTALIGAATALALLLPQSMAMAAPAPDNIDKAVLADLAADDKATFWVHLKGSADLSSAAQVKTKAGKAEAVYRAKTAFADSSQAELIKLLKAAGADYTPFWIANAVRVNGNAELAARVVRTPQVTRIAPVRTIDPPKPIPGQAQATMNAVEWNIDRVNAPRVWNELGTRGEGVVVANIDSGVQFDHPALAAQYRGKKADGTVDHNYNWFDPAGMCSTAAPCDNNNHGTHTMGTMVGDDGGTNQIGVAPGAKWIAAKGCEASGCSDASLLAAGQWMLAPTDLDGANPRPDLAPDIVNNSWGGPGFDPWYKQVVDAWVAAGIFPVFSNGNSTNAGCNSSGSPGQYVASYSAGAFDANNAIAGFSTRGSGENGEIKPNIAAPGVSVRSSVNGGGYRPMSGTSMAAPHVAGAAALLWSASPALDNDIAATRELLDRTAVDMNDTSCGGTAADNNVWGEGRLDAFAAVQAAPVSAFGALNGTVTSGGTAVAGATATVTGPQSRTAATGQDGTYSLPRLLPGDYRITVTKFGYGDATATATVTAGQTATANVTLTESPPGSVSGTVIHAGVPAAGAEVAATGTPAKTVTDAAGRYRLELPKGTYNLRVTPVSRCASSRSAPITISGDLTKDFDLLHRSDAFGHVCASGAEPYIAGTDKLGFGGDIAVKQVYLPFTFPMYGEHFTSIFVHIDGTITPLGSSPWVEIYPYLDDLVLDDIYTATLGTAPQRTFIVEWRNATLYHDNTARFSVSAALGEDGSIRFFYKDLDTLREFGKTASIGIQNFTDGTHLWYSRYLPALSNGQSLTFTASRHGLVSGLVTNANDGDPLPGATVKIDTMSLTTGADGRFYGQAPVGDHKAEVSKEHYGTFVQDVSITAGALTGFDTALATGRITVRSDEVLLVMPPDAQRSGSIELRNLGGATAYTVVNDPAQTWLTATPENGDLAAGASATVKATASSAGMRPGDVRIGRLLIRSASARRPEIEITVRAIVPKHQVALDVGGGKDVVDTVGDRWSKDGKYTAGGHGYIGGSRVRTTTRAIKGTSEQELFKSARESMLEYRFDNVPNGTYTVELAFADLRSSRPGQRVFDVTVEGQLAVPALDLALQTGTYTALTRQYTVKVADGQLNVHLVKRSGKTVVNAIRIFDRPDKAVP</sequence>
<dbReference type="InterPro" id="IPR015500">
    <property type="entry name" value="Peptidase_S8_subtilisin-rel"/>
</dbReference>
<accession>A0A1G7TJY8</accession>
<dbReference type="InterPro" id="IPR036852">
    <property type="entry name" value="Peptidase_S8/S53_dom_sf"/>
</dbReference>
<feature type="active site" description="Charge relay system" evidence="5 6">
    <location>
        <position position="405"/>
    </location>
</feature>
<keyword evidence="7" id="KW-0732">Signal</keyword>
<dbReference type="SUPFAM" id="SSF49464">
    <property type="entry name" value="Carboxypeptidase regulatory domain-like"/>
    <property type="match status" value="1"/>
</dbReference>
<dbReference type="PROSITE" id="PS00138">
    <property type="entry name" value="SUBTILASE_SER"/>
    <property type="match status" value="1"/>
</dbReference>
<dbReference type="SUPFAM" id="SSF49785">
    <property type="entry name" value="Galactose-binding domain-like"/>
    <property type="match status" value="1"/>
</dbReference>
<dbReference type="GO" id="GO:0030246">
    <property type="term" value="F:carbohydrate binding"/>
    <property type="evidence" value="ECO:0007669"/>
    <property type="project" value="InterPro"/>
</dbReference>
<dbReference type="PANTHER" id="PTHR43399">
    <property type="entry name" value="SUBTILISIN-RELATED"/>
    <property type="match status" value="1"/>
</dbReference>
<organism evidence="10 11">
    <name type="scientific">Sinosporangium album</name>
    <dbReference type="NCBI Taxonomy" id="504805"/>
    <lineage>
        <taxon>Bacteria</taxon>
        <taxon>Bacillati</taxon>
        <taxon>Actinomycetota</taxon>
        <taxon>Actinomycetes</taxon>
        <taxon>Streptosporangiales</taxon>
        <taxon>Streptosporangiaceae</taxon>
        <taxon>Sinosporangium</taxon>
    </lineage>
</organism>
<dbReference type="Gene3D" id="2.60.120.430">
    <property type="entry name" value="Galactose-binding lectin"/>
    <property type="match status" value="1"/>
</dbReference>